<evidence type="ECO:0000313" key="1">
    <source>
        <dbReference type="EMBL" id="GIX83490.1"/>
    </source>
</evidence>
<name>A0AAV4NGP6_CAEEX</name>
<evidence type="ECO:0000313" key="2">
    <source>
        <dbReference type="Proteomes" id="UP001054945"/>
    </source>
</evidence>
<accession>A0AAV4NGP6</accession>
<gene>
    <name evidence="1" type="primary">ZSWIM6</name>
    <name evidence="1" type="ORF">CEXT_112201</name>
</gene>
<dbReference type="Proteomes" id="UP001054945">
    <property type="component" value="Unassembled WGS sequence"/>
</dbReference>
<protein>
    <submittedName>
        <fullName evidence="1">Zinc finger SWIM domain-containing protein 6</fullName>
    </submittedName>
</protein>
<organism evidence="1 2">
    <name type="scientific">Caerostris extrusa</name>
    <name type="common">Bark spider</name>
    <name type="synonym">Caerostris bankana</name>
    <dbReference type="NCBI Taxonomy" id="172846"/>
    <lineage>
        <taxon>Eukaryota</taxon>
        <taxon>Metazoa</taxon>
        <taxon>Ecdysozoa</taxon>
        <taxon>Arthropoda</taxon>
        <taxon>Chelicerata</taxon>
        <taxon>Arachnida</taxon>
        <taxon>Araneae</taxon>
        <taxon>Araneomorphae</taxon>
        <taxon>Entelegynae</taxon>
        <taxon>Araneoidea</taxon>
        <taxon>Araneidae</taxon>
        <taxon>Caerostris</taxon>
    </lineage>
</organism>
<reference evidence="1 2" key="1">
    <citation type="submission" date="2021-06" db="EMBL/GenBank/DDBJ databases">
        <title>Caerostris extrusa draft genome.</title>
        <authorList>
            <person name="Kono N."/>
            <person name="Arakawa K."/>
        </authorList>
    </citation>
    <scope>NUCLEOTIDE SEQUENCE [LARGE SCALE GENOMIC DNA]</scope>
</reference>
<dbReference type="AlphaFoldDB" id="A0AAV4NGP6"/>
<dbReference type="PANTHER" id="PTHR22619">
    <property type="entry name" value="ZINC FINGER SWIM DOMAIN CONTAINING PROTEIN 4, 5, 6"/>
    <property type="match status" value="1"/>
</dbReference>
<dbReference type="GO" id="GO:0031462">
    <property type="term" value="C:Cul2-RING ubiquitin ligase complex"/>
    <property type="evidence" value="ECO:0007669"/>
    <property type="project" value="TreeGrafter"/>
</dbReference>
<proteinExistence type="predicted"/>
<dbReference type="EMBL" id="BPLR01020872">
    <property type="protein sequence ID" value="GIX83490.1"/>
    <property type="molecule type" value="Genomic_DNA"/>
</dbReference>
<dbReference type="PANTHER" id="PTHR22619:SF0">
    <property type="entry name" value="ZINC FINGER SWIM DOMAIN-CONTAINING PROTEIN 6-LIKE PROTEIN"/>
    <property type="match status" value="1"/>
</dbReference>
<comment type="caution">
    <text evidence="1">The sequence shown here is derived from an EMBL/GenBank/DDBJ whole genome shotgun (WGS) entry which is preliminary data.</text>
</comment>
<keyword evidence="2" id="KW-1185">Reference proteome</keyword>
<sequence length="230" mass="26245">MILLQIPLMKIMNVPKKDHCLHQDIIGLVHPVFNKELSFIELLKLATLCWSDSHLKFILNNDSLNLNCETPVKGTFNSQGYPLWPEHIPTACARVEALRSHGYQPEALRLAVAIVRTMKRQQRDWQCRWQAEQDRVVLAPCSSSGITSNPLHYNQEGWIGHPLDPIGALFDTLAESSLIPETKSFDQYYDVSGVSSSNDEGNMTPTRGLDIIMYQCLEVETEVRLIYHWQ</sequence>